<comment type="caution">
    <text evidence="1">The sequence shown here is derived from an EMBL/GenBank/DDBJ whole genome shotgun (WGS) entry which is preliminary data.</text>
</comment>
<evidence type="ECO:0000313" key="2">
    <source>
        <dbReference type="Proteomes" id="UP001157946"/>
    </source>
</evidence>
<protein>
    <submittedName>
        <fullName evidence="1">Uncharacterized protein</fullName>
    </submittedName>
</protein>
<dbReference type="RefSeq" id="WP_102992808.1">
    <property type="nucleotide sequence ID" value="NZ_FXTU01000002.1"/>
</dbReference>
<name>A0AA46AE32_9BACL</name>
<sequence length="100" mass="11785">MSKTAFYRELVQEINQTVGREAVTTEQLKELVRQAKMIRRTQGLMGLLAFANQLPYRFLTPHEVQMIQRSPRYRELSRRTLQMLVMEGVITPFEANMVRI</sequence>
<dbReference type="AlphaFoldDB" id="A0AA46AE32"/>
<keyword evidence="2" id="KW-1185">Reference proteome</keyword>
<reference evidence="1" key="1">
    <citation type="submission" date="2017-05" db="EMBL/GenBank/DDBJ databases">
        <authorList>
            <person name="Varghese N."/>
            <person name="Submissions S."/>
        </authorList>
    </citation>
    <scope>NUCLEOTIDE SEQUENCE</scope>
    <source>
        <strain evidence="1">DSM 45262</strain>
    </source>
</reference>
<gene>
    <name evidence="1" type="ORF">SAMN06265361_102147</name>
</gene>
<accession>A0AA46AE32</accession>
<dbReference type="Proteomes" id="UP001157946">
    <property type="component" value="Unassembled WGS sequence"/>
</dbReference>
<organism evidence="1 2">
    <name type="scientific">Laceyella tengchongensis</name>
    <dbReference type="NCBI Taxonomy" id="574699"/>
    <lineage>
        <taxon>Bacteria</taxon>
        <taxon>Bacillati</taxon>
        <taxon>Bacillota</taxon>
        <taxon>Bacilli</taxon>
        <taxon>Bacillales</taxon>
        <taxon>Thermoactinomycetaceae</taxon>
        <taxon>Laceyella</taxon>
    </lineage>
</organism>
<evidence type="ECO:0000313" key="1">
    <source>
        <dbReference type="EMBL" id="SMP10003.1"/>
    </source>
</evidence>
<proteinExistence type="predicted"/>
<dbReference type="EMBL" id="FXTU01000002">
    <property type="protein sequence ID" value="SMP10003.1"/>
    <property type="molecule type" value="Genomic_DNA"/>
</dbReference>